<comment type="caution">
    <text evidence="3">The sequence shown here is derived from an EMBL/GenBank/DDBJ whole genome shotgun (WGS) entry which is preliminary data.</text>
</comment>
<dbReference type="InterPro" id="IPR055343">
    <property type="entry name" value="CREG_beta-barrel"/>
</dbReference>
<dbReference type="PANTHER" id="PTHR13343:SF17">
    <property type="entry name" value="CELLULAR REPRESSOR OF E1A-STIMULATED GENES, ISOFORM A"/>
    <property type="match status" value="1"/>
</dbReference>
<accession>A0A9W7DK14</accession>
<dbReference type="OrthoDB" id="46836at2759"/>
<evidence type="ECO:0000313" key="3">
    <source>
        <dbReference type="EMBL" id="GMH46324.1"/>
    </source>
</evidence>
<dbReference type="GO" id="GO:0005615">
    <property type="term" value="C:extracellular space"/>
    <property type="evidence" value="ECO:0007669"/>
    <property type="project" value="TreeGrafter"/>
</dbReference>
<keyword evidence="4" id="KW-1185">Reference proteome</keyword>
<feature type="region of interest" description="Disordered" evidence="1">
    <location>
        <begin position="369"/>
        <end position="394"/>
    </location>
</feature>
<reference evidence="3" key="1">
    <citation type="submission" date="2022-07" db="EMBL/GenBank/DDBJ databases">
        <title>Genome analysis of Parmales, a sister group of diatoms, reveals the evolutionary specialization of diatoms from phago-mixotrophs to photoautotrophs.</title>
        <authorList>
            <person name="Ban H."/>
            <person name="Sato S."/>
            <person name="Yoshikawa S."/>
            <person name="Kazumasa Y."/>
            <person name="Nakamura Y."/>
            <person name="Ichinomiya M."/>
            <person name="Saitoh K."/>
            <person name="Sato N."/>
            <person name="Blanc-Mathieu R."/>
            <person name="Endo H."/>
            <person name="Kuwata A."/>
            <person name="Ogata H."/>
        </authorList>
    </citation>
    <scope>NUCLEOTIDE SEQUENCE</scope>
</reference>
<dbReference type="GO" id="GO:0005737">
    <property type="term" value="C:cytoplasm"/>
    <property type="evidence" value="ECO:0007669"/>
    <property type="project" value="UniProtKB-ARBA"/>
</dbReference>
<evidence type="ECO:0000313" key="4">
    <source>
        <dbReference type="Proteomes" id="UP001165082"/>
    </source>
</evidence>
<dbReference type="AlphaFoldDB" id="A0A9W7DK14"/>
<dbReference type="EMBL" id="BRXZ01001770">
    <property type="protein sequence ID" value="GMH46324.1"/>
    <property type="molecule type" value="Genomic_DNA"/>
</dbReference>
<dbReference type="Gene3D" id="2.30.110.10">
    <property type="entry name" value="Electron Transport, Fmn-binding Protein, Chain A"/>
    <property type="match status" value="1"/>
</dbReference>
<organism evidence="3 4">
    <name type="scientific">Triparma retinervis</name>
    <dbReference type="NCBI Taxonomy" id="2557542"/>
    <lineage>
        <taxon>Eukaryota</taxon>
        <taxon>Sar</taxon>
        <taxon>Stramenopiles</taxon>
        <taxon>Ochrophyta</taxon>
        <taxon>Bolidophyceae</taxon>
        <taxon>Parmales</taxon>
        <taxon>Triparmaceae</taxon>
        <taxon>Triparma</taxon>
    </lineage>
</organism>
<feature type="compositionally biased region" description="Basic and acidic residues" evidence="1">
    <location>
        <begin position="208"/>
        <end position="217"/>
    </location>
</feature>
<evidence type="ECO:0000256" key="1">
    <source>
        <dbReference type="SAM" id="MobiDB-lite"/>
    </source>
</evidence>
<dbReference type="SUPFAM" id="SSF50475">
    <property type="entry name" value="FMN-binding split barrel"/>
    <property type="match status" value="1"/>
</dbReference>
<feature type="domain" description="CREG-like beta-barrel" evidence="2">
    <location>
        <begin position="502"/>
        <end position="674"/>
    </location>
</feature>
<dbReference type="Proteomes" id="UP001165082">
    <property type="component" value="Unassembled WGS sequence"/>
</dbReference>
<evidence type="ECO:0000259" key="2">
    <source>
        <dbReference type="Pfam" id="PF13883"/>
    </source>
</evidence>
<gene>
    <name evidence="3" type="ORF">TrRE_jg2842</name>
</gene>
<dbReference type="InterPro" id="IPR012349">
    <property type="entry name" value="Split_barrel_FMN-bd"/>
</dbReference>
<dbReference type="Pfam" id="PF13883">
    <property type="entry name" value="CREG_beta-barrel"/>
    <property type="match status" value="1"/>
</dbReference>
<name>A0A9W7DK14_9STRA</name>
<feature type="region of interest" description="Disordered" evidence="1">
    <location>
        <begin position="325"/>
        <end position="344"/>
    </location>
</feature>
<feature type="region of interest" description="Disordered" evidence="1">
    <location>
        <begin position="198"/>
        <end position="257"/>
    </location>
</feature>
<sequence length="678" mass="74403">MSVPNYLDLIPILQVGDLCWSKWKVEDRNKDNLYESIVVNVDVKEEGDIIYDVLVYGDTEDGRVFRIGWDDVVTNEDYTHVLDCTAVVTAIDADKVPLKKRDGWKTVLNGEDAVYYSIRVAMRKYDDELVKKGGKLVRARALNIPEDWTFERGAAPLRTVGLNAGKDGRNPETPVGLLPELETLTKVTDMTVDRVLKGVKKPKSVGGPKEERGEETNQSKLKKGKGKREAAGGRKSASPKTPPKNKRPLPPPSNSVDAVIPLSAKRAACSLLKDMLYLRVKSSPSQKKMISLRQKIYMSAEQATHSLATEHGFVIPSPTSKDLRISIPQGWPKNPFRSGTDGEEGKLDNREIVQYLEYCDTLKVADDGDGDDFGDDSDGKRRRRFNSGDSIDSGSSASIATAITAMTAPTLGDPGLGTVFGHVILVVLVEHASGCGKTYCIKLHGATEGSMGADIESRYDRKGNSGDKGKRELHFYFVQPCLLGRATGNVCEELSKKPNFTKEEETSRWMLHTLDYGVLSTTSTLAGLEGTSFGNPYSFVDGSCANSTGTAYFYASGMDQSMLDIEANPAVSFTLTEASLNNDPRLEQDACVVGTSGDPENPPCARSVMSGTFRKLEDDSDEFSTIKDAFFERHPSMADWPTDHSWFIGAIDISNIWLIDIYGGAKTLDLEKYFSVSL</sequence>
<proteinExistence type="predicted"/>
<protein>
    <recommendedName>
        <fullName evidence="2">CREG-like beta-barrel domain-containing protein</fullName>
    </recommendedName>
</protein>
<dbReference type="PANTHER" id="PTHR13343">
    <property type="entry name" value="CREG1 PROTEIN"/>
    <property type="match status" value="1"/>
</dbReference>